<protein>
    <submittedName>
        <fullName evidence="4">DNA ligase</fullName>
    </submittedName>
</protein>
<evidence type="ECO:0000313" key="5">
    <source>
        <dbReference type="Proteomes" id="UP000670947"/>
    </source>
</evidence>
<gene>
    <name evidence="4" type="ORF">I8J29_25675</name>
</gene>
<sequence length="393" mass="42561">MEQTWPQPLPDDPSPFAGPDGDRSGLPLPIPLPAEPMAPLSAAELPSGDGWGYQLKWDGVRILARLDGNGGVELFSRKLYLKNGVYPEIALLLEAKAGALGRCLLDGEVVWWDGIRPNFQQVLKRERSRGLARQPLSADAAQPATAMPDASAASAADMAAVPPANAGSAARPNAVRAAAMKPLPADAGGRSSSGGLVYVLFDLLADESGDLRALPYEERHRRLAALCGDGDPRLFVTDLFPDGEALWSWVEANRWEGVVGKRLSSPYREGKKHRDWLKKKTELVLDVDIVGLKWRGGIVASLVMELEGEYLGSVSLGLNEALRSVLASTFRPQRSHLAVVACPFPALPDDLKHEDVQWLSLPFRCRVTGLELTSAGQLRHPKLVTFLPKEPLA</sequence>
<keyword evidence="4" id="KW-0436">Ligase</keyword>
<dbReference type="SUPFAM" id="SSF50249">
    <property type="entry name" value="Nucleic acid-binding proteins"/>
    <property type="match status" value="1"/>
</dbReference>
<dbReference type="Gene3D" id="3.30.1490.70">
    <property type="match status" value="1"/>
</dbReference>
<dbReference type="PANTHER" id="PTHR45997">
    <property type="entry name" value="DNA LIGASE 4"/>
    <property type="match status" value="1"/>
</dbReference>
<dbReference type="InterPro" id="IPR029710">
    <property type="entry name" value="LIG4"/>
</dbReference>
<dbReference type="InterPro" id="IPR012340">
    <property type="entry name" value="NA-bd_OB-fold"/>
</dbReference>
<feature type="domain" description="ATP-dependent DNA ligase family profile" evidence="3">
    <location>
        <begin position="48"/>
        <end position="125"/>
    </location>
</feature>
<dbReference type="Gene3D" id="2.40.50.140">
    <property type="entry name" value="Nucleic acid-binding proteins"/>
    <property type="match status" value="1"/>
</dbReference>
<feature type="region of interest" description="Disordered" evidence="2">
    <location>
        <begin position="1"/>
        <end position="30"/>
    </location>
</feature>
<name>A0ABS3WH13_9BACL</name>
<comment type="caution">
    <text evidence="4">The sequence shown here is derived from an EMBL/GenBank/DDBJ whole genome shotgun (WGS) entry which is preliminary data.</text>
</comment>
<evidence type="ECO:0000259" key="3">
    <source>
        <dbReference type="Pfam" id="PF01068"/>
    </source>
</evidence>
<evidence type="ECO:0000313" key="4">
    <source>
        <dbReference type="EMBL" id="MBO7747582.1"/>
    </source>
</evidence>
<dbReference type="RefSeq" id="WP_208850231.1">
    <property type="nucleotide sequence ID" value="NZ_JAGGDJ010000036.1"/>
</dbReference>
<proteinExistence type="predicted"/>
<dbReference type="Proteomes" id="UP000670947">
    <property type="component" value="Unassembled WGS sequence"/>
</dbReference>
<reference evidence="4 5" key="1">
    <citation type="submission" date="2021-03" db="EMBL/GenBank/DDBJ databases">
        <title>Paenibacillus artemisicola MWE-103 whole genome sequence.</title>
        <authorList>
            <person name="Ham Y.J."/>
        </authorList>
    </citation>
    <scope>NUCLEOTIDE SEQUENCE [LARGE SCALE GENOMIC DNA]</scope>
    <source>
        <strain evidence="4 5">MWE-103</strain>
    </source>
</reference>
<keyword evidence="5" id="KW-1185">Reference proteome</keyword>
<dbReference type="GO" id="GO:0016874">
    <property type="term" value="F:ligase activity"/>
    <property type="evidence" value="ECO:0007669"/>
    <property type="project" value="UniProtKB-KW"/>
</dbReference>
<dbReference type="SUPFAM" id="SSF56091">
    <property type="entry name" value="DNA ligase/mRNA capping enzyme, catalytic domain"/>
    <property type="match status" value="1"/>
</dbReference>
<accession>A0ABS3WH13</accession>
<dbReference type="Pfam" id="PF01068">
    <property type="entry name" value="DNA_ligase_A_M"/>
    <property type="match status" value="2"/>
</dbReference>
<feature type="domain" description="ATP-dependent DNA ligase family profile" evidence="3">
    <location>
        <begin position="192"/>
        <end position="280"/>
    </location>
</feature>
<evidence type="ECO:0000256" key="1">
    <source>
        <dbReference type="ARBA" id="ARBA00034003"/>
    </source>
</evidence>
<dbReference type="InterPro" id="IPR012310">
    <property type="entry name" value="DNA_ligase_ATP-dep_cent"/>
</dbReference>
<dbReference type="Gene3D" id="3.30.470.30">
    <property type="entry name" value="DNA ligase/mRNA capping enzyme"/>
    <property type="match status" value="1"/>
</dbReference>
<organism evidence="4 5">
    <name type="scientific">Paenibacillus artemisiicola</name>
    <dbReference type="NCBI Taxonomy" id="1172618"/>
    <lineage>
        <taxon>Bacteria</taxon>
        <taxon>Bacillati</taxon>
        <taxon>Bacillota</taxon>
        <taxon>Bacilli</taxon>
        <taxon>Bacillales</taxon>
        <taxon>Paenibacillaceae</taxon>
        <taxon>Paenibacillus</taxon>
    </lineage>
</organism>
<dbReference type="PANTHER" id="PTHR45997:SF1">
    <property type="entry name" value="DNA LIGASE 4"/>
    <property type="match status" value="1"/>
</dbReference>
<dbReference type="PROSITE" id="PS00697">
    <property type="entry name" value="DNA_LIGASE_A1"/>
    <property type="match status" value="1"/>
</dbReference>
<dbReference type="EMBL" id="JAGGDJ010000036">
    <property type="protein sequence ID" value="MBO7747582.1"/>
    <property type="molecule type" value="Genomic_DNA"/>
</dbReference>
<dbReference type="InterPro" id="IPR016059">
    <property type="entry name" value="DNA_ligase_ATP-dep_CS"/>
</dbReference>
<evidence type="ECO:0000256" key="2">
    <source>
        <dbReference type="SAM" id="MobiDB-lite"/>
    </source>
</evidence>
<comment type="catalytic activity">
    <reaction evidence="1">
        <text>ATP + (deoxyribonucleotide)n-3'-hydroxyl + 5'-phospho-(deoxyribonucleotide)m = (deoxyribonucleotide)n+m + AMP + diphosphate.</text>
        <dbReference type="EC" id="6.5.1.1"/>
    </reaction>
</comment>